<dbReference type="EC" id="3.2.2.-" evidence="5"/>
<feature type="domain" description="Uracil-DNA glycosylase-like" evidence="4">
    <location>
        <begin position="34"/>
        <end position="189"/>
    </location>
</feature>
<dbReference type="EMBL" id="CP000151">
    <property type="protein sequence ID" value="ABB09700.1"/>
    <property type="molecule type" value="Genomic_DNA"/>
</dbReference>
<protein>
    <submittedName>
        <fullName evidence="5">G/U mismatch-specific uracil-DNA glycosylase</fullName>
        <ecNumber evidence="5">3.2.2.-</ecNumber>
    </submittedName>
</protein>
<evidence type="ECO:0000256" key="1">
    <source>
        <dbReference type="ARBA" id="ARBA00022763"/>
    </source>
</evidence>
<dbReference type="Gene3D" id="3.40.470.10">
    <property type="entry name" value="Uracil-DNA glycosylase-like domain"/>
    <property type="match status" value="1"/>
</dbReference>
<dbReference type="SUPFAM" id="SSF52141">
    <property type="entry name" value="Uracil-DNA glycosylase-like"/>
    <property type="match status" value="1"/>
</dbReference>
<keyword evidence="3" id="KW-0234">DNA repair</keyword>
<evidence type="ECO:0000259" key="4">
    <source>
        <dbReference type="Pfam" id="PF03167"/>
    </source>
</evidence>
<keyword evidence="1" id="KW-0227">DNA damage</keyword>
<dbReference type="KEGG" id="bur:Bcep18194_A6106"/>
<evidence type="ECO:0000313" key="5">
    <source>
        <dbReference type="EMBL" id="ABB09700.1"/>
    </source>
</evidence>
<dbReference type="AlphaFoldDB" id="Q39CW6"/>
<dbReference type="Pfam" id="PF03167">
    <property type="entry name" value="UDG"/>
    <property type="match status" value="1"/>
</dbReference>
<organism evidence="5 6">
    <name type="scientific">Burkholderia lata (strain ATCC 17760 / DSM 23089 / LMG 22485 / NCIMB 9086 / R18194 / 383)</name>
    <dbReference type="NCBI Taxonomy" id="482957"/>
    <lineage>
        <taxon>Bacteria</taxon>
        <taxon>Pseudomonadati</taxon>
        <taxon>Pseudomonadota</taxon>
        <taxon>Betaproteobacteria</taxon>
        <taxon>Burkholderiales</taxon>
        <taxon>Burkholderiaceae</taxon>
        <taxon>Burkholderia</taxon>
        <taxon>Burkholderia cepacia complex</taxon>
    </lineage>
</organism>
<dbReference type="GO" id="GO:0004844">
    <property type="term" value="F:uracil DNA N-glycosylase activity"/>
    <property type="evidence" value="ECO:0007669"/>
    <property type="project" value="TreeGrafter"/>
</dbReference>
<dbReference type="Proteomes" id="UP000002705">
    <property type="component" value="Chromosome 1"/>
</dbReference>
<evidence type="ECO:0000313" key="6">
    <source>
        <dbReference type="Proteomes" id="UP000002705"/>
    </source>
</evidence>
<dbReference type="HOGENOM" id="CLU_042829_3_0_4"/>
<dbReference type="InterPro" id="IPR036895">
    <property type="entry name" value="Uracil-DNA_glycosylase-like_sf"/>
</dbReference>
<reference evidence="5" key="1">
    <citation type="submission" date="2009-01" db="EMBL/GenBank/DDBJ databases">
        <title>Complete sequence of chromosome 1 of Burkholderia sp. 383.</title>
        <authorList>
            <consortium name="US DOE Joint Genome Institute"/>
            <person name="Copeland A."/>
            <person name="Lucas S."/>
            <person name="Lapidus A."/>
            <person name="Barry K."/>
            <person name="Detter J.C."/>
            <person name="Glavina T."/>
            <person name="Hammon N."/>
            <person name="Israni S."/>
            <person name="Pitluck S."/>
            <person name="Chain P."/>
            <person name="Malfatti S."/>
            <person name="Shin M."/>
            <person name="Vergez L."/>
            <person name="Schmutz J."/>
            <person name="Larimer F."/>
            <person name="Land M."/>
            <person name="Kyrpides N."/>
            <person name="Lykidis A."/>
            <person name="Richardson P."/>
        </authorList>
    </citation>
    <scope>NUCLEOTIDE SEQUENCE</scope>
    <source>
        <strain evidence="5">383</strain>
    </source>
</reference>
<dbReference type="CDD" id="cd10028">
    <property type="entry name" value="UDG-F2_TDG_MUG"/>
    <property type="match status" value="1"/>
</dbReference>
<keyword evidence="2 5" id="KW-0378">Hydrolase</keyword>
<keyword evidence="5" id="KW-0326">Glycosidase</keyword>
<dbReference type="NCBIfam" id="NF007570">
    <property type="entry name" value="PRK10201.1"/>
    <property type="match status" value="1"/>
</dbReference>
<accession>Q39CW6</accession>
<name>Q39CW6_BURL3</name>
<gene>
    <name evidence="5" type="ordered locus">Bcep18194_A6106</name>
</gene>
<dbReference type="GO" id="GO:0006285">
    <property type="term" value="P:base-excision repair, AP site formation"/>
    <property type="evidence" value="ECO:0007669"/>
    <property type="project" value="InterPro"/>
</dbReference>
<dbReference type="InterPro" id="IPR015637">
    <property type="entry name" value="MUG/TDG"/>
</dbReference>
<dbReference type="PATRIC" id="fig|482957.22.peg.3110"/>
<dbReference type="GO" id="GO:0008263">
    <property type="term" value="F:pyrimidine-specific mismatch base pair DNA N-glycosylase activity"/>
    <property type="evidence" value="ECO:0007669"/>
    <property type="project" value="TreeGrafter"/>
</dbReference>
<dbReference type="PANTHER" id="PTHR12159">
    <property type="entry name" value="G/T AND G/U MISMATCH-SPECIFIC DNA GLYCOSYLASE"/>
    <property type="match status" value="1"/>
</dbReference>
<sequence length="210" mass="22852">MSESSQLLGPGLRALFRLRRCSLRTRQNVADELPDLIAPQLDVLFCGINPGLTAAATGHHFAGRSNRFWRVIHLAGFTPAEISPQDDHAILQYGCGLTAVVKRPTASADQLSRAEFVAAAAEFEHKVARYGPRFVAFLGKAAYSALSGQREIEWGLQPARMQGSSVWVLPNPSGRNLAFSLDDLVDAYRQLRLQVKAGSGLQPEGQDAAR</sequence>
<evidence type="ECO:0000256" key="2">
    <source>
        <dbReference type="ARBA" id="ARBA00022801"/>
    </source>
</evidence>
<keyword evidence="6" id="KW-1185">Reference proteome</keyword>
<proteinExistence type="predicted"/>
<dbReference type="InterPro" id="IPR005122">
    <property type="entry name" value="Uracil-DNA_glycosylase-like"/>
</dbReference>
<dbReference type="PANTHER" id="PTHR12159:SF9">
    <property type="entry name" value="G_T MISMATCH-SPECIFIC THYMINE DNA GLYCOSYLASE"/>
    <property type="match status" value="1"/>
</dbReference>
<evidence type="ECO:0000256" key="3">
    <source>
        <dbReference type="ARBA" id="ARBA00023204"/>
    </source>
</evidence>